<dbReference type="AlphaFoldDB" id="A0A7Y6Q4R3"/>
<sequence>MALALASGGPAFAKTPSYCRTSFGPNDPIQTRFMGLDFELIAFALAEKYCGAEPRSMQDRFLKRLERDGCRPGTEIYSDTEKAIAKLNASDLKRLAKDANAQSALSDHQVDAWAAETVAELGGCGRLIELHDSKT</sequence>
<dbReference type="EMBL" id="JABWDU010000002">
    <property type="protein sequence ID" value="NVD39024.1"/>
    <property type="molecule type" value="Genomic_DNA"/>
</dbReference>
<name>A0A7Y6Q4R3_9HYPH</name>
<gene>
    <name evidence="1" type="ORF">HT585_09180</name>
</gene>
<evidence type="ECO:0000313" key="2">
    <source>
        <dbReference type="Proteomes" id="UP000520198"/>
    </source>
</evidence>
<reference evidence="1 2" key="1">
    <citation type="submission" date="2020-06" db="EMBL/GenBank/DDBJ databases">
        <authorList>
            <person name="Grouzdev D.S."/>
        </authorList>
    </citation>
    <scope>NUCLEOTIDE SEQUENCE [LARGE SCALE GENOMIC DNA]</scope>
    <source>
        <strain evidence="1 2">HO-A22</strain>
    </source>
</reference>
<protein>
    <submittedName>
        <fullName evidence="1">Uncharacterized protein</fullName>
    </submittedName>
</protein>
<accession>A0A7Y6Q4R3</accession>
<keyword evidence="2" id="KW-1185">Reference proteome</keyword>
<evidence type="ECO:0000313" key="1">
    <source>
        <dbReference type="EMBL" id="NVD39024.1"/>
    </source>
</evidence>
<comment type="caution">
    <text evidence="1">The sequence shown here is derived from an EMBL/GenBank/DDBJ whole genome shotgun (WGS) entry which is preliminary data.</text>
</comment>
<dbReference type="Proteomes" id="UP000520198">
    <property type="component" value="Unassembled WGS sequence"/>
</dbReference>
<proteinExistence type="predicted"/>
<organism evidence="1 2">
    <name type="scientific">Ensifer oleiphilus</name>
    <dbReference type="NCBI Taxonomy" id="2742698"/>
    <lineage>
        <taxon>Bacteria</taxon>
        <taxon>Pseudomonadati</taxon>
        <taxon>Pseudomonadota</taxon>
        <taxon>Alphaproteobacteria</taxon>
        <taxon>Hyphomicrobiales</taxon>
        <taxon>Rhizobiaceae</taxon>
        <taxon>Sinorhizobium/Ensifer group</taxon>
        <taxon>Ensifer</taxon>
    </lineage>
</organism>